<dbReference type="HOGENOM" id="CLU_004046_0_0_1"/>
<comment type="similarity">
    <text evidence="1 6">Belongs to the ATG11 family.</text>
</comment>
<evidence type="ECO:0000256" key="6">
    <source>
        <dbReference type="RuleBase" id="RU367075"/>
    </source>
</evidence>
<evidence type="ECO:0000313" key="11">
    <source>
        <dbReference type="EMBL" id="ETW78056.1"/>
    </source>
</evidence>
<dbReference type="Proteomes" id="UP000030671">
    <property type="component" value="Unassembled WGS sequence"/>
</dbReference>
<dbReference type="Pfam" id="PF10377">
    <property type="entry name" value="ATG11"/>
    <property type="match status" value="1"/>
</dbReference>
<dbReference type="eggNOG" id="ENOG502QVZE">
    <property type="taxonomic scope" value="Eukaryota"/>
</dbReference>
<evidence type="ECO:0000259" key="9">
    <source>
        <dbReference type="Pfam" id="PF04108"/>
    </source>
</evidence>
<keyword evidence="5 7" id="KW-0175">Coiled coil</keyword>
<evidence type="ECO:0000256" key="5">
    <source>
        <dbReference type="ARBA" id="ARBA00023054"/>
    </source>
</evidence>
<dbReference type="GO" id="GO:1990316">
    <property type="term" value="C:Atg1/ULK1 kinase complex"/>
    <property type="evidence" value="ECO:0007669"/>
    <property type="project" value="TreeGrafter"/>
</dbReference>
<dbReference type="RefSeq" id="XP_009550059.1">
    <property type="nucleotide sequence ID" value="XM_009551764.1"/>
</dbReference>
<keyword evidence="4 6" id="KW-0072">Autophagy</keyword>
<keyword evidence="12" id="KW-1185">Reference proteome</keyword>
<keyword evidence="2 6" id="KW-0813">Transport</keyword>
<evidence type="ECO:0000256" key="4">
    <source>
        <dbReference type="ARBA" id="ARBA00023006"/>
    </source>
</evidence>
<feature type="region of interest" description="Disordered" evidence="8">
    <location>
        <begin position="1041"/>
        <end position="1096"/>
    </location>
</feature>
<dbReference type="AlphaFoldDB" id="W4JYV8"/>
<dbReference type="GO" id="GO:0000045">
    <property type="term" value="P:autophagosome assembly"/>
    <property type="evidence" value="ECO:0007669"/>
    <property type="project" value="UniProtKB-UniRule"/>
</dbReference>
<dbReference type="GO" id="GO:0005774">
    <property type="term" value="C:vacuolar membrane"/>
    <property type="evidence" value="ECO:0007669"/>
    <property type="project" value="UniProtKB-SubCell"/>
</dbReference>
<dbReference type="EMBL" id="KI925462">
    <property type="protein sequence ID" value="ETW78056.1"/>
    <property type="molecule type" value="Genomic_DNA"/>
</dbReference>
<dbReference type="GO" id="GO:0000422">
    <property type="term" value="P:autophagy of mitochondrion"/>
    <property type="evidence" value="ECO:0007669"/>
    <property type="project" value="TreeGrafter"/>
</dbReference>
<dbReference type="GO" id="GO:1903599">
    <property type="term" value="P:positive regulation of autophagy of mitochondrion"/>
    <property type="evidence" value="ECO:0007669"/>
    <property type="project" value="UniProtKB-UniRule"/>
</dbReference>
<comment type="subcellular location">
    <subcellularLocation>
        <location evidence="6">Preautophagosomal structure membrane</location>
        <topology evidence="6">Peripheral membrane protein</topology>
    </subcellularLocation>
    <subcellularLocation>
        <location evidence="6">Vacuole membrane</location>
        <topology evidence="6">Peripheral membrane protein</topology>
    </subcellularLocation>
    <text evidence="6">During pexophagy, accumulates in the vacuolar membrane region, where the peroxisomes contact the vacuole.</text>
</comment>
<dbReference type="InterPro" id="IPR019460">
    <property type="entry name" value="Atg11_C"/>
</dbReference>
<comment type="subunit">
    <text evidence="6">Homodimer.</text>
</comment>
<dbReference type="GO" id="GO:0034045">
    <property type="term" value="C:phagophore assembly site membrane"/>
    <property type="evidence" value="ECO:0007669"/>
    <property type="project" value="UniProtKB-SubCell"/>
</dbReference>
<evidence type="ECO:0000256" key="2">
    <source>
        <dbReference type="ARBA" id="ARBA00022448"/>
    </source>
</evidence>
<feature type="compositionally biased region" description="Polar residues" evidence="8">
    <location>
        <begin position="1087"/>
        <end position="1096"/>
    </location>
</feature>
<accession>W4JYV8</accession>
<sequence length="1096" mass="124062">MMQLCRAEDGEVFQVNATLWDIEKLGSLELFLQQETGVEQDAVLAYLSDGRRLRNDNVRELAGAHDQSIFVFNKYYLDEDLKEVLRDLHVKPPLQPPIEDTITATPPFRPSQLGASYLRAAHTHHQAIAHIFVTLQYQHSALRIASSSLDLNVLAISDAFDGISANAQRELDKHAALLAGISVDLEMVTRVNIHRDFVSSAVRRAMDAGERGRTLGDYVSSMKMRQVAGTCENTHEDLKERFRKAQETMSRLLDGTAEVRSILSDIHLLKEGEAISQQSSENYERISDAAAILERPATDPDRILQELRQLDAAMRSAVESISDVKNAFTEQCMLALRQISLLNKDVVQLPPMMTALQASFRAKNSFSHIQRLHNMLYAYGATVIEIVRRKEFARFFYQRAQVILEVMAKLSASERKRRQVYRGEIHGQLPFDTKGIDDPVPAIDFSPTGGSDLESPYSLERSDVEDFLRILDELETYAHTRTDGAIALNFILETRTSLHKLIAKMDGLESGFDRIAERSLLSSSRLALSRRRSSEIDEHAYQELVDQLRVSERSKADQEILFTEERNKLQSEISHLKSELEELDGNSSGERERADHLERELHQARAQIESETTARRIMEERHRELLADIDNQRKELTQALAEATCQTRTAEILRQQLAQARSEFEDVKTLEARNVENMTKLLEDQEETLRNLENARSRGEDLEAQIGAARKEAEEVQRALEDARREKDRLLRQQASEHDRQMRDYVAEADGDRAVLEHQFLELRAELEDTERQLKEAATQIELREADNVGLREELQRVECDLRDAQHIESALREDLRVGQVSQSGFEQKVEEGSRLVAQLLDVAIAYRTAHFKALTLAQAAISHPSASKSGAHLGDSQAFSSLSRLAPLGPLEEPSPIDPSDPAVAIEALRSFDHDQFLEAISKTGSTIRKWQKQCKEYRERAKGKISFRNFAKGDLALFLPTRNSVSKPWAAFNVSFPHYFLQANGYLAEQLKTREWIVARITSITERVVDQKDPSTNPYGLGDGVKYYMLEVEDWTQSSSSKRRVGSRRASSETKESTPTPLSAPPTFSPSPPQNEVEEAFQATRAPNSQLFPV</sequence>
<evidence type="ECO:0000256" key="8">
    <source>
        <dbReference type="SAM" id="MobiDB-lite"/>
    </source>
</evidence>
<evidence type="ECO:0000259" key="10">
    <source>
        <dbReference type="Pfam" id="PF10377"/>
    </source>
</evidence>
<dbReference type="PANTHER" id="PTHR13222:SF1">
    <property type="entry name" value="RB1-INDUCIBLE COILED-COIL PROTEIN 1"/>
    <property type="match status" value="1"/>
</dbReference>
<dbReference type="InParanoid" id="W4JYV8"/>
<dbReference type="GO" id="GO:0019901">
    <property type="term" value="F:protein kinase binding"/>
    <property type="evidence" value="ECO:0007669"/>
    <property type="project" value="TreeGrafter"/>
</dbReference>
<dbReference type="Pfam" id="PF04108">
    <property type="entry name" value="ATG17_like"/>
    <property type="match status" value="1"/>
</dbReference>
<feature type="domain" description="Autophagy-related protein 11 C-terminal" evidence="10">
    <location>
        <begin position="922"/>
        <end position="1035"/>
    </location>
</feature>
<dbReference type="KEGG" id="hir:HETIRDRAFT_388139"/>
<dbReference type="InterPro" id="IPR040040">
    <property type="entry name" value="ATG11"/>
</dbReference>
<feature type="non-terminal residue" evidence="11">
    <location>
        <position position="1096"/>
    </location>
</feature>
<feature type="coiled-coil region" evidence="7">
    <location>
        <begin position="566"/>
        <end position="808"/>
    </location>
</feature>
<dbReference type="InterPro" id="IPR045326">
    <property type="entry name" value="ATG17-like_dom"/>
</dbReference>
<dbReference type="STRING" id="747525.W4JYV8"/>
<dbReference type="OrthoDB" id="447953at2759"/>
<name>W4JYV8_HETIT</name>
<evidence type="ECO:0000256" key="3">
    <source>
        <dbReference type="ARBA" id="ARBA00022927"/>
    </source>
</evidence>
<dbReference type="GO" id="GO:0061709">
    <property type="term" value="P:reticulophagy"/>
    <property type="evidence" value="ECO:0007669"/>
    <property type="project" value="TreeGrafter"/>
</dbReference>
<protein>
    <recommendedName>
        <fullName evidence="6">Autophagy-related protein 11</fullName>
    </recommendedName>
</protein>
<dbReference type="GO" id="GO:0034727">
    <property type="term" value="P:piecemeal microautophagy of the nucleus"/>
    <property type="evidence" value="ECO:0007669"/>
    <property type="project" value="TreeGrafter"/>
</dbReference>
<dbReference type="GO" id="GO:0060090">
    <property type="term" value="F:molecular adaptor activity"/>
    <property type="evidence" value="ECO:0007669"/>
    <property type="project" value="TreeGrafter"/>
</dbReference>
<gene>
    <name evidence="11" type="ORF">HETIRDRAFT_388139</name>
</gene>
<reference evidence="11 12" key="1">
    <citation type="journal article" date="2012" name="New Phytol.">
        <title>Insight into trade-off between wood decay and parasitism from the genome of a fungal forest pathogen.</title>
        <authorList>
            <person name="Olson A."/>
            <person name="Aerts A."/>
            <person name="Asiegbu F."/>
            <person name="Belbahri L."/>
            <person name="Bouzid O."/>
            <person name="Broberg A."/>
            <person name="Canback B."/>
            <person name="Coutinho P.M."/>
            <person name="Cullen D."/>
            <person name="Dalman K."/>
            <person name="Deflorio G."/>
            <person name="van Diepen L.T."/>
            <person name="Dunand C."/>
            <person name="Duplessis S."/>
            <person name="Durling M."/>
            <person name="Gonthier P."/>
            <person name="Grimwood J."/>
            <person name="Fossdal C.G."/>
            <person name="Hansson D."/>
            <person name="Henrissat B."/>
            <person name="Hietala A."/>
            <person name="Himmelstrand K."/>
            <person name="Hoffmeister D."/>
            <person name="Hogberg N."/>
            <person name="James T.Y."/>
            <person name="Karlsson M."/>
            <person name="Kohler A."/>
            <person name="Kues U."/>
            <person name="Lee Y.H."/>
            <person name="Lin Y.C."/>
            <person name="Lind M."/>
            <person name="Lindquist E."/>
            <person name="Lombard V."/>
            <person name="Lucas S."/>
            <person name="Lunden K."/>
            <person name="Morin E."/>
            <person name="Murat C."/>
            <person name="Park J."/>
            <person name="Raffaello T."/>
            <person name="Rouze P."/>
            <person name="Salamov A."/>
            <person name="Schmutz J."/>
            <person name="Solheim H."/>
            <person name="Stahlberg J."/>
            <person name="Velez H."/>
            <person name="de Vries R.P."/>
            <person name="Wiebenga A."/>
            <person name="Woodward S."/>
            <person name="Yakovlev I."/>
            <person name="Garbelotto M."/>
            <person name="Martin F."/>
            <person name="Grigoriev I.V."/>
            <person name="Stenlid J."/>
        </authorList>
    </citation>
    <scope>NUCLEOTIDE SEQUENCE [LARGE SCALE GENOMIC DNA]</scope>
    <source>
        <strain evidence="11 12">TC 32-1</strain>
    </source>
</reference>
<feature type="domain" description="Autophagy protein ATG17-like" evidence="9">
    <location>
        <begin position="116"/>
        <end position="423"/>
    </location>
</feature>
<dbReference type="PANTHER" id="PTHR13222">
    <property type="entry name" value="RB1-INDUCIBLE COILED-COIL"/>
    <property type="match status" value="1"/>
</dbReference>
<evidence type="ECO:0000256" key="1">
    <source>
        <dbReference type="ARBA" id="ARBA00009729"/>
    </source>
</evidence>
<dbReference type="Gene3D" id="1.20.5.1160">
    <property type="entry name" value="Vasodilator-stimulated phosphoprotein"/>
    <property type="match status" value="1"/>
</dbReference>
<keyword evidence="6" id="KW-0926">Vacuole</keyword>
<keyword evidence="6" id="KW-0472">Membrane</keyword>
<evidence type="ECO:0000313" key="12">
    <source>
        <dbReference type="Proteomes" id="UP000030671"/>
    </source>
</evidence>
<comment type="function">
    <text evidence="6">Involved in cytoplasm to vacuole transport (Cvt), pexophagy, mitophagy and nucleophagy. Recruits mitochondria for their selective degradation via autophagy (mitophagy) during starvation. Works as scaffold proteins that recruit ATG proteins to the pre-autophagosome (PAS), the site of vesicle/autophagosome formation. Required for the Cvt vesicles completion.</text>
</comment>
<keyword evidence="3 6" id="KW-0653">Protein transport</keyword>
<dbReference type="GO" id="GO:0034517">
    <property type="term" value="P:ribophagy"/>
    <property type="evidence" value="ECO:0007669"/>
    <property type="project" value="TreeGrafter"/>
</dbReference>
<proteinExistence type="inferred from homology"/>
<dbReference type="GeneID" id="20672353"/>
<organism evidence="11 12">
    <name type="scientific">Heterobasidion irregulare (strain TC 32-1)</name>
    <dbReference type="NCBI Taxonomy" id="747525"/>
    <lineage>
        <taxon>Eukaryota</taxon>
        <taxon>Fungi</taxon>
        <taxon>Dikarya</taxon>
        <taxon>Basidiomycota</taxon>
        <taxon>Agaricomycotina</taxon>
        <taxon>Agaricomycetes</taxon>
        <taxon>Russulales</taxon>
        <taxon>Bondarzewiaceae</taxon>
        <taxon>Heterobasidion</taxon>
        <taxon>Heterobasidion annosum species complex</taxon>
    </lineage>
</organism>
<evidence type="ECO:0000256" key="7">
    <source>
        <dbReference type="SAM" id="Coils"/>
    </source>
</evidence>
<feature type="compositionally biased region" description="Pro residues" evidence="8">
    <location>
        <begin position="1064"/>
        <end position="1075"/>
    </location>
</feature>
<dbReference type="GO" id="GO:0015031">
    <property type="term" value="P:protein transport"/>
    <property type="evidence" value="ECO:0007669"/>
    <property type="project" value="UniProtKB-KW"/>
</dbReference>